<evidence type="ECO:0000313" key="3">
    <source>
        <dbReference type="Proteomes" id="UP000825051"/>
    </source>
</evidence>
<keyword evidence="1" id="KW-1133">Transmembrane helix</keyword>
<feature type="transmembrane region" description="Helical" evidence="1">
    <location>
        <begin position="32"/>
        <end position="54"/>
    </location>
</feature>
<reference evidence="2" key="1">
    <citation type="submission" date="2021-08" db="EMBL/GenBank/DDBJ databases">
        <title>Genome of a novel bacterium of the phylum Verrucomicrobia, Oleiharenicola sp. KSB-15.</title>
        <authorList>
            <person name="Chung J.-H."/>
            <person name="Ahn J.-H."/>
            <person name="Yoon Y."/>
            <person name="Kim D.-Y."/>
            <person name="An S.-H."/>
            <person name="Park I."/>
            <person name="Yeon J."/>
        </authorList>
    </citation>
    <scope>NUCLEOTIDE SEQUENCE</scope>
    <source>
        <strain evidence="2">KSB-15</strain>
    </source>
</reference>
<dbReference type="KEGG" id="ole:K0B96_06490"/>
<evidence type="ECO:0000313" key="2">
    <source>
        <dbReference type="EMBL" id="QYM80257.1"/>
    </source>
</evidence>
<name>A0A8F9XHH7_9BACT</name>
<dbReference type="AlphaFoldDB" id="A0A8F9XHH7"/>
<keyword evidence="1" id="KW-0472">Membrane</keyword>
<keyword evidence="3" id="KW-1185">Reference proteome</keyword>
<dbReference type="EMBL" id="CP080507">
    <property type="protein sequence ID" value="QYM80257.1"/>
    <property type="molecule type" value="Genomic_DNA"/>
</dbReference>
<sequence>MKHYPATRGPAPLSGLTHTTRRQVGVRLHHRCSVWFVLGFFSAATLAGYVAGLLP</sequence>
<protein>
    <submittedName>
        <fullName evidence="2">Uncharacterized protein</fullName>
    </submittedName>
</protein>
<keyword evidence="1" id="KW-0812">Transmembrane</keyword>
<evidence type="ECO:0000256" key="1">
    <source>
        <dbReference type="SAM" id="Phobius"/>
    </source>
</evidence>
<proteinExistence type="predicted"/>
<gene>
    <name evidence="2" type="ORF">K0B96_06490</name>
</gene>
<organism evidence="2 3">
    <name type="scientific">Horticoccus luteus</name>
    <dbReference type="NCBI Taxonomy" id="2862869"/>
    <lineage>
        <taxon>Bacteria</taxon>
        <taxon>Pseudomonadati</taxon>
        <taxon>Verrucomicrobiota</taxon>
        <taxon>Opitutia</taxon>
        <taxon>Opitutales</taxon>
        <taxon>Opitutaceae</taxon>
        <taxon>Horticoccus</taxon>
    </lineage>
</organism>
<dbReference type="RefSeq" id="WP_220165181.1">
    <property type="nucleotide sequence ID" value="NZ_CP080507.1"/>
</dbReference>
<dbReference type="Proteomes" id="UP000825051">
    <property type="component" value="Chromosome"/>
</dbReference>
<accession>A0A8F9XHH7</accession>